<evidence type="ECO:0000259" key="8">
    <source>
        <dbReference type="Pfam" id="PF02010"/>
    </source>
</evidence>
<feature type="transmembrane region" description="Helical" evidence="7">
    <location>
        <begin position="1040"/>
        <end position="1063"/>
    </location>
</feature>
<evidence type="ECO:0000313" key="10">
    <source>
        <dbReference type="Proteomes" id="UP001163046"/>
    </source>
</evidence>
<dbReference type="GO" id="GO:0006816">
    <property type="term" value="P:calcium ion transport"/>
    <property type="evidence" value="ECO:0007669"/>
    <property type="project" value="TreeGrafter"/>
</dbReference>
<evidence type="ECO:0000256" key="4">
    <source>
        <dbReference type="ARBA" id="ARBA00022989"/>
    </source>
</evidence>
<keyword evidence="4 7" id="KW-1133">Transmembrane helix</keyword>
<keyword evidence="3" id="KW-0677">Repeat</keyword>
<dbReference type="Proteomes" id="UP001163046">
    <property type="component" value="Unassembled WGS sequence"/>
</dbReference>
<keyword evidence="2 7" id="KW-0812">Transmembrane</keyword>
<evidence type="ECO:0000256" key="2">
    <source>
        <dbReference type="ARBA" id="ARBA00022692"/>
    </source>
</evidence>
<organism evidence="9 10">
    <name type="scientific">Desmophyllum pertusum</name>
    <dbReference type="NCBI Taxonomy" id="174260"/>
    <lineage>
        <taxon>Eukaryota</taxon>
        <taxon>Metazoa</taxon>
        <taxon>Cnidaria</taxon>
        <taxon>Anthozoa</taxon>
        <taxon>Hexacorallia</taxon>
        <taxon>Scleractinia</taxon>
        <taxon>Caryophylliina</taxon>
        <taxon>Caryophylliidae</taxon>
        <taxon>Desmophyllum</taxon>
    </lineage>
</organism>
<reference evidence="9" key="1">
    <citation type="submission" date="2023-01" db="EMBL/GenBank/DDBJ databases">
        <title>Genome assembly of the deep-sea coral Lophelia pertusa.</title>
        <authorList>
            <person name="Herrera S."/>
            <person name="Cordes E."/>
        </authorList>
    </citation>
    <scope>NUCLEOTIDE SEQUENCE</scope>
    <source>
        <strain evidence="9">USNM1676648</strain>
        <tissue evidence="9">Polyp</tissue>
    </source>
</reference>
<dbReference type="Pfam" id="PF02010">
    <property type="entry name" value="REJ"/>
    <property type="match status" value="1"/>
</dbReference>
<sequence length="1064" mass="116624">MDAAISWSVSIVSSPAVTANDIVDVQNLNDTLANLPSNRSRIWLSNRNIKAGLYYNITICARADFTGEEGCVTKTVGRVTKKVPTFKFARSIIKIRPSVTLRLPVIDLRSSSCGKRGRRSLWSCDDPSLDIDDDNPLLIITRDQWTANRTYTCILRQSDKGDASLFSEEKVTIMVQTEEMRAKIKGGGRRTVSVQEEVVCDGRDSKDPNNIPENPYFQWKIKCKEDADWDPLSYLNETTGIYERLILPPAEIVVIPAGILPAGKICVMTLTYFKKDMHASASVYLDVKAQEPPAKVKIIAAYVKDVKVVFKAVVFSRNPDLNLEWSCQKKDEQGDLIEIDLEDLSLTQRNVPWKKPDNRPFGREKFILVLKKFSEGLKLKCTLTASRGEESASAEEDIEVDEPPRKGECKIEKSEEGKISLTADGFEDPNGDLPLYRCGFIEKTGEKVKYRPITSWSQSSTCDLDDLSLPPGEVKCFVQAKDSLGAKTRSNCPTVHVPSRELNKEEITNMTDVLMDQLNQNEISECLAKMKTIIKDANETNEIDDAKTTMVKNVLEGTMDQLEEYMEDENKPLDAEDEGTTNDLIKASLDRLKSVENARRISKNLLGMNSRKSGKEGNGNVRRKRRAVDDGNGEDEGGEVKEKTSDQVETILNIYHTLIEPKNFSSASMAVKSDLIALVDELGRSMCQGINTGEQAVIAESDIVVIRSEKNNFDNIDVNFTLVACENCRSVVQASAQVLLGQTLKDRYQSWDCDEDGCNGACIVSAQYPYDLLSASDNGSSISDVTYVKLFNPENAAHLSVSGLADPATFRIPLRNYSASNDTAPVCHVWDELGLSWTTDDVTTGLISENETGDLVVECQHPKLGFIAVFAVNSSLLPPQTSTSQPPTVSTKQVIPDEPVHLQFKLAANFLDHISSESKKASFITDITKSIADAMAVNKSRIAGLDVQPGSILVTFKLLPGGPGENNASAAISTLRDLVTSGNFTVTLGDGQTLVADPVSFLMSATAWTAASTPQSATPTDATTTQEGQTETSSDLSTGALIGIIVGSVLGVVLLIVCVILFFK</sequence>
<feature type="region of interest" description="Disordered" evidence="6">
    <location>
        <begin position="1012"/>
        <end position="1033"/>
    </location>
</feature>
<dbReference type="GO" id="GO:0005261">
    <property type="term" value="F:monoatomic cation channel activity"/>
    <property type="evidence" value="ECO:0007669"/>
    <property type="project" value="TreeGrafter"/>
</dbReference>
<evidence type="ECO:0000256" key="1">
    <source>
        <dbReference type="ARBA" id="ARBA00004370"/>
    </source>
</evidence>
<protein>
    <recommendedName>
        <fullName evidence="8">PKD/REJ-like domain-containing protein</fullName>
    </recommendedName>
</protein>
<evidence type="ECO:0000313" key="9">
    <source>
        <dbReference type="EMBL" id="KAJ7374629.1"/>
    </source>
</evidence>
<comment type="caution">
    <text evidence="9">The sequence shown here is derived from an EMBL/GenBank/DDBJ whole genome shotgun (WGS) entry which is preliminary data.</text>
</comment>
<name>A0A9W9Z5A6_9CNID</name>
<keyword evidence="5 7" id="KW-0472">Membrane</keyword>
<keyword evidence="10" id="KW-1185">Reference proteome</keyword>
<dbReference type="GO" id="GO:0005886">
    <property type="term" value="C:plasma membrane"/>
    <property type="evidence" value="ECO:0007669"/>
    <property type="project" value="TreeGrafter"/>
</dbReference>
<feature type="region of interest" description="Disordered" evidence="6">
    <location>
        <begin position="606"/>
        <end position="644"/>
    </location>
</feature>
<dbReference type="OrthoDB" id="5955768at2759"/>
<dbReference type="AlphaFoldDB" id="A0A9W9Z5A6"/>
<evidence type="ECO:0000256" key="6">
    <source>
        <dbReference type="SAM" id="MobiDB-lite"/>
    </source>
</evidence>
<proteinExistence type="predicted"/>
<dbReference type="InterPro" id="IPR002859">
    <property type="entry name" value="PKD/REJ-like"/>
</dbReference>
<dbReference type="PANTHER" id="PTHR46730:SF1">
    <property type="entry name" value="PLAT DOMAIN-CONTAINING PROTEIN"/>
    <property type="match status" value="1"/>
</dbReference>
<accession>A0A9W9Z5A6</accession>
<feature type="domain" description="PKD/REJ-like" evidence="8">
    <location>
        <begin position="150"/>
        <end position="519"/>
    </location>
</feature>
<evidence type="ECO:0000256" key="3">
    <source>
        <dbReference type="ARBA" id="ARBA00022737"/>
    </source>
</evidence>
<dbReference type="PANTHER" id="PTHR46730">
    <property type="entry name" value="POLYCYSTIN-1"/>
    <property type="match status" value="1"/>
</dbReference>
<gene>
    <name evidence="9" type="ORF">OS493_004968</name>
</gene>
<evidence type="ECO:0000256" key="5">
    <source>
        <dbReference type="ARBA" id="ARBA00023136"/>
    </source>
</evidence>
<comment type="subcellular location">
    <subcellularLocation>
        <location evidence="1">Membrane</location>
    </subcellularLocation>
</comment>
<evidence type="ECO:0000256" key="7">
    <source>
        <dbReference type="SAM" id="Phobius"/>
    </source>
</evidence>
<dbReference type="EMBL" id="MU826827">
    <property type="protein sequence ID" value="KAJ7374629.1"/>
    <property type="molecule type" value="Genomic_DNA"/>
</dbReference>